<dbReference type="Pfam" id="PF00622">
    <property type="entry name" value="SPRY"/>
    <property type="match status" value="1"/>
</dbReference>
<keyword evidence="3" id="KW-0325">Glycoprotein</keyword>
<dbReference type="Gene3D" id="2.60.120.920">
    <property type="match status" value="1"/>
</dbReference>
<dbReference type="Pfam" id="PF13765">
    <property type="entry name" value="PRY"/>
    <property type="match status" value="1"/>
</dbReference>
<dbReference type="InterPro" id="IPR003879">
    <property type="entry name" value="Butyrophylin_SPRY"/>
</dbReference>
<keyword evidence="2" id="KW-1015">Disulfide bond</keyword>
<dbReference type="SUPFAM" id="SSF49899">
    <property type="entry name" value="Concanavalin A-like lectins/glucanases"/>
    <property type="match status" value="1"/>
</dbReference>
<dbReference type="InterPro" id="IPR037958">
    <property type="entry name" value="SPRY/PRY_BTN1/2"/>
</dbReference>
<keyword evidence="6" id="KW-1185">Reference proteome</keyword>
<evidence type="ECO:0000313" key="6">
    <source>
        <dbReference type="Proteomes" id="UP000805418"/>
    </source>
</evidence>
<protein>
    <recommendedName>
        <fullName evidence="4">B30.2/SPRY domain-containing protein</fullName>
    </recommendedName>
</protein>
<dbReference type="InterPro" id="IPR050143">
    <property type="entry name" value="TRIM/RBCC"/>
</dbReference>
<dbReference type="SMART" id="SM00449">
    <property type="entry name" value="SPRY"/>
    <property type="match status" value="1"/>
</dbReference>
<dbReference type="Proteomes" id="UP000805418">
    <property type="component" value="Chromosome 12"/>
</dbReference>
<proteinExistence type="predicted"/>
<reference evidence="5" key="2">
    <citation type="submission" date="2025-08" db="UniProtKB">
        <authorList>
            <consortium name="Ensembl"/>
        </authorList>
    </citation>
    <scope>IDENTIFICATION</scope>
    <source>
        <strain evidence="5">Boxer</strain>
    </source>
</reference>
<sequence>MLVSDMNSDTENPTIEDILNQYLLCAKQCAKNQSNSKACIHDLSRLLNVLVDNNVFKILNFSSFVIFEGGNLWLRPTEILPRIIIVHLSAVNVTLDAATAHPSLLLSEDRRQVTWQEEHQDLPSSTQRFHSYPCVLGQLHISSGRAHWEVKVEGALSWDLGICIDNVTRKGSITVSPQNGFWAIRLYKGEYWALTSPETCLTIREKPLSVGIFLDYDAGDVSYYNMTDGSHIFSFTQITFSRAIRPLFRLWSPDSGSLTICPWR</sequence>
<dbReference type="Ensembl" id="ENSCAFT00845029868.1">
    <property type="protein sequence ID" value="ENSCAFP00845023458.1"/>
    <property type="gene ID" value="ENSCAFG00845016861.1"/>
</dbReference>
<evidence type="ECO:0000259" key="4">
    <source>
        <dbReference type="PROSITE" id="PS50188"/>
    </source>
</evidence>
<dbReference type="InterPro" id="IPR006574">
    <property type="entry name" value="PRY"/>
</dbReference>
<reference evidence="5" key="3">
    <citation type="submission" date="2025-09" db="UniProtKB">
        <authorList>
            <consortium name="Ensembl"/>
        </authorList>
    </citation>
    <scope>IDENTIFICATION</scope>
    <source>
        <strain evidence="5">Boxer</strain>
    </source>
</reference>
<evidence type="ECO:0000256" key="1">
    <source>
        <dbReference type="ARBA" id="ARBA00004167"/>
    </source>
</evidence>
<dbReference type="PANTHER" id="PTHR24103">
    <property type="entry name" value="E3 UBIQUITIN-PROTEIN LIGASE TRIM"/>
    <property type="match status" value="1"/>
</dbReference>
<organism evidence="5 6">
    <name type="scientific">Canis lupus familiaris</name>
    <name type="common">Dog</name>
    <name type="synonym">Canis familiaris</name>
    <dbReference type="NCBI Taxonomy" id="9615"/>
    <lineage>
        <taxon>Eukaryota</taxon>
        <taxon>Metazoa</taxon>
        <taxon>Chordata</taxon>
        <taxon>Craniata</taxon>
        <taxon>Vertebrata</taxon>
        <taxon>Euteleostomi</taxon>
        <taxon>Mammalia</taxon>
        <taxon>Eutheria</taxon>
        <taxon>Laurasiatheria</taxon>
        <taxon>Carnivora</taxon>
        <taxon>Caniformia</taxon>
        <taxon>Canidae</taxon>
        <taxon>Canis</taxon>
    </lineage>
</organism>
<dbReference type="OrthoDB" id="6105938at2759"/>
<dbReference type="InterPro" id="IPR003877">
    <property type="entry name" value="SPRY_dom"/>
</dbReference>
<comment type="subcellular location">
    <subcellularLocation>
        <location evidence="1">Membrane</location>
        <topology evidence="1">Single-pass membrane protein</topology>
    </subcellularLocation>
</comment>
<dbReference type="AlphaFoldDB" id="A0A8I3NWA5"/>
<evidence type="ECO:0000256" key="2">
    <source>
        <dbReference type="ARBA" id="ARBA00023157"/>
    </source>
</evidence>
<dbReference type="InterPro" id="IPR001870">
    <property type="entry name" value="B30.2/SPRY"/>
</dbReference>
<dbReference type="CDD" id="cd15819">
    <property type="entry name" value="SPRY_PRY_BTN1_2"/>
    <property type="match status" value="1"/>
</dbReference>
<feature type="domain" description="B30.2/SPRY" evidence="4">
    <location>
        <begin position="73"/>
        <end position="264"/>
    </location>
</feature>
<dbReference type="FunFam" id="2.60.120.920:FF:000004">
    <property type="entry name" value="Butyrophilin subfamily 1 member A1"/>
    <property type="match status" value="1"/>
</dbReference>
<reference evidence="5" key="1">
    <citation type="submission" date="2020-03" db="EMBL/GenBank/DDBJ databases">
        <title>Long-read based genome assembly of a Labrador retriever dog.</title>
        <authorList>
            <person name="Eory L."/>
            <person name="Zhang W."/>
            <person name="Schoenebeck J."/>
        </authorList>
    </citation>
    <scope>NUCLEOTIDE SEQUENCE [LARGE SCALE GENOMIC DNA]</scope>
    <source>
        <strain evidence="5">Labrador retriever</strain>
    </source>
</reference>
<dbReference type="InterPro" id="IPR013320">
    <property type="entry name" value="ConA-like_dom_sf"/>
</dbReference>
<dbReference type="PRINTS" id="PR01407">
    <property type="entry name" value="BUTYPHLNCDUF"/>
</dbReference>
<name>A0A8I3NWA5_CANLF</name>
<evidence type="ECO:0000256" key="3">
    <source>
        <dbReference type="ARBA" id="ARBA00023180"/>
    </source>
</evidence>
<dbReference type="GeneTree" id="ENSGT00940000153527"/>
<dbReference type="InterPro" id="IPR043136">
    <property type="entry name" value="B30.2/SPRY_sf"/>
</dbReference>
<dbReference type="SMART" id="SM00589">
    <property type="entry name" value="PRY"/>
    <property type="match status" value="1"/>
</dbReference>
<evidence type="ECO:0000313" key="5">
    <source>
        <dbReference type="Ensembl" id="ENSCAFP00845023458.1"/>
    </source>
</evidence>
<dbReference type="PROSITE" id="PS50188">
    <property type="entry name" value="B302_SPRY"/>
    <property type="match status" value="1"/>
</dbReference>
<accession>A0A8I3NWA5</accession>
<dbReference type="GO" id="GO:0016020">
    <property type="term" value="C:membrane"/>
    <property type="evidence" value="ECO:0007669"/>
    <property type="project" value="UniProtKB-SubCell"/>
</dbReference>